<sequence>MNKITLEEVSQNLSNYLQRAQAGESFVIFQADQPVAKIVSAKSEGILEAFDAFRDRIVAEGIDLESDDIFANVRDDTPTPEKPGW</sequence>
<accession>A0A7C3VQ31</accession>
<dbReference type="Gene3D" id="3.40.1620.10">
    <property type="entry name" value="YefM-like domain"/>
    <property type="match status" value="1"/>
</dbReference>
<evidence type="ECO:0000256" key="1">
    <source>
        <dbReference type="ARBA" id="ARBA00009981"/>
    </source>
</evidence>
<organism evidence="2">
    <name type="scientific">Planktothricoides sp. SpSt-374</name>
    <dbReference type="NCBI Taxonomy" id="2282167"/>
    <lineage>
        <taxon>Bacteria</taxon>
        <taxon>Bacillati</taxon>
        <taxon>Cyanobacteriota</taxon>
        <taxon>Cyanophyceae</taxon>
        <taxon>Oscillatoriophycideae</taxon>
        <taxon>Oscillatoriales</taxon>
        <taxon>Oscillatoriaceae</taxon>
        <taxon>Planktothricoides</taxon>
    </lineage>
</organism>
<evidence type="ECO:0000313" key="2">
    <source>
        <dbReference type="EMBL" id="HGF99334.1"/>
    </source>
</evidence>
<dbReference type="InterPro" id="IPR036165">
    <property type="entry name" value="YefM-like_sf"/>
</dbReference>
<dbReference type="SUPFAM" id="SSF143120">
    <property type="entry name" value="YefM-like"/>
    <property type="match status" value="1"/>
</dbReference>
<name>A0A7C3VQ31_9CYAN</name>
<comment type="similarity">
    <text evidence="1">Belongs to the phD/YefM antitoxin family.</text>
</comment>
<proteinExistence type="inferred from homology"/>
<comment type="caution">
    <text evidence="2">The sequence shown here is derived from an EMBL/GenBank/DDBJ whole genome shotgun (WGS) entry which is preliminary data.</text>
</comment>
<gene>
    <name evidence="2" type="ORF">ENR15_01325</name>
</gene>
<reference evidence="2" key="1">
    <citation type="journal article" date="2020" name="mSystems">
        <title>Genome- and Community-Level Interaction Insights into Carbon Utilization and Element Cycling Functions of Hydrothermarchaeota in Hydrothermal Sediment.</title>
        <authorList>
            <person name="Zhou Z."/>
            <person name="Liu Y."/>
            <person name="Xu W."/>
            <person name="Pan J."/>
            <person name="Luo Z.H."/>
            <person name="Li M."/>
        </authorList>
    </citation>
    <scope>NUCLEOTIDE SEQUENCE [LARGE SCALE GENOMIC DNA]</scope>
    <source>
        <strain evidence="2">SpSt-374</strain>
    </source>
</reference>
<dbReference type="EMBL" id="DSPX01000012">
    <property type="protein sequence ID" value="HGF99334.1"/>
    <property type="molecule type" value="Genomic_DNA"/>
</dbReference>
<dbReference type="AlphaFoldDB" id="A0A7C3VQ31"/>
<protein>
    <submittedName>
        <fullName evidence="2">Prevent-host-death protein</fullName>
    </submittedName>
</protein>